<dbReference type="VEuPathDB" id="FungiDB:LELG_03334"/>
<name>A5E147_LODEL</name>
<evidence type="ECO:0000313" key="12">
    <source>
        <dbReference type="EMBL" id="EDK45155.1"/>
    </source>
</evidence>
<feature type="transmembrane region" description="Helical" evidence="10">
    <location>
        <begin position="521"/>
        <end position="542"/>
    </location>
</feature>
<comment type="function">
    <text evidence="9 10">Intramembrane glycolipid transporter that operates in the biosynthetic pathway of dolichol-linked oligosaccharides, the glycan precursors employed in protein asparagine (N)-glycosylation. The sequential addition of sugars to dolichol pyrophosphate produces dolichol-linked oligosaccharides containing fourteen sugars, including two GlcNAcs, nine mannoses and three glucoses. Once assembled, the oligosaccharide is transferred from the lipid to nascent proteins by oligosaccharyltransferases. The assembly of dolichol-linked oligosaccharides begins on the cytosolic side of the endoplasmic reticulum membrane and finishes in its lumen. RFT1 could mediate the translocation of the cytosolically oriented intermediate DolPP-GlcNAc2Man5, produced by ALG11, into the ER lumen where dolichol-linked oligosaccharides assembly continues. However, the intramembrane lipid transporter activity could not be confirmed in vitro.</text>
</comment>
<dbReference type="GO" id="GO:0006488">
    <property type="term" value="P:dolichol-linked oligosaccharide biosynthetic process"/>
    <property type="evidence" value="ECO:0007669"/>
    <property type="project" value="InterPro"/>
</dbReference>
<comment type="subcellular location">
    <subcellularLocation>
        <location evidence="1 10">Endoplasmic reticulum membrane</location>
        <topology evidence="1 10">Multi-pass membrane protein</topology>
    </subcellularLocation>
</comment>
<feature type="transmembrane region" description="Helical" evidence="10">
    <location>
        <begin position="557"/>
        <end position="574"/>
    </location>
</feature>
<keyword evidence="4 10" id="KW-0812">Transmembrane</keyword>
<dbReference type="GO" id="GO:0034202">
    <property type="term" value="F:glycolipid floppase activity"/>
    <property type="evidence" value="ECO:0007669"/>
    <property type="project" value="EnsemblFungi"/>
</dbReference>
<dbReference type="PANTHER" id="PTHR13117">
    <property type="entry name" value="ENDOPLASMIC RETICULUM MULTISPAN TRANSMEMBRANE PROTEIN-RELATED"/>
    <property type="match status" value="1"/>
</dbReference>
<feature type="transmembrane region" description="Helical" evidence="10">
    <location>
        <begin position="460"/>
        <end position="481"/>
    </location>
</feature>
<evidence type="ECO:0000256" key="9">
    <source>
        <dbReference type="ARBA" id="ARBA00045912"/>
    </source>
</evidence>
<evidence type="ECO:0000256" key="5">
    <source>
        <dbReference type="ARBA" id="ARBA00022824"/>
    </source>
</evidence>
<dbReference type="AlphaFoldDB" id="A5E147"/>
<evidence type="ECO:0000256" key="10">
    <source>
        <dbReference type="RuleBase" id="RU365067"/>
    </source>
</evidence>
<feature type="transmembrane region" description="Helical" evidence="10">
    <location>
        <begin position="183"/>
        <end position="203"/>
    </location>
</feature>
<feature type="region of interest" description="Disordered" evidence="11">
    <location>
        <begin position="1"/>
        <end position="26"/>
    </location>
</feature>
<sequence length="592" mass="67253">MNQRNNKSPITSQSTPTTSRGKAMDDKNVVEASTKGVSLLIIVQVITKLFTFVLNHALIRFISPSIFGIAAYLDLVRSTILFFSREAIRLSVQRVNATQPRTKRLQEVLNLGFLSIFISIPVNIIVGYLQGYLSSNFQQHFLKLPFLNLSVLVLILLVIAELLVEPIYCVYQYELDFGKRSKFESTAMILKCTVTVACVFLSASYFEGSEFNGAAILSFMLGQLAYAGTLLILYAFSFQGFNKLNQTCLRYKLISTDGEKNYFEPQILHMFQSFFLQMIFKQILTEGDTLLISYMCTIEEQGAYAVVSNYGSIIARLLFQPLEEATRLMLTKIMSQAKKEDTLDGSGEKATSVKDKITQNTTTSGTTITNDSYMQAFTYIKMVSLFYFNLCLVILFAGVTNGPFLLKLLLGNKNNWDKTDIFSLFPQYITYIPFLAFNGVFEAFFTSLATPKDILRYSKFMTVATVLVLALSYYLILVWNLRLSGLMIANIANMSLRIIYCFFTLQKFFSKGGIKLSFGKAVSYITPSVGIMAATWLGQYWFVFRKTSFFTQDWQELLKSTIWSGILLLNLVILERQKLQHAVRRVFHLKEE</sequence>
<dbReference type="KEGG" id="lel:PVL30_002832"/>
<feature type="transmembrane region" description="Helical" evidence="10">
    <location>
        <begin position="149"/>
        <end position="171"/>
    </location>
</feature>
<feature type="transmembrane region" description="Helical" evidence="10">
    <location>
        <begin position="385"/>
        <end position="408"/>
    </location>
</feature>
<feature type="transmembrane region" description="Helical" evidence="10">
    <location>
        <begin position="65"/>
        <end position="84"/>
    </location>
</feature>
<evidence type="ECO:0000256" key="8">
    <source>
        <dbReference type="ARBA" id="ARBA00044793"/>
    </source>
</evidence>
<dbReference type="OrthoDB" id="9979195at2759"/>
<dbReference type="InterPro" id="IPR007594">
    <property type="entry name" value="RFT1"/>
</dbReference>
<evidence type="ECO:0000256" key="1">
    <source>
        <dbReference type="ARBA" id="ARBA00004477"/>
    </source>
</evidence>
<keyword evidence="6 10" id="KW-1133">Transmembrane helix</keyword>
<evidence type="ECO:0000256" key="2">
    <source>
        <dbReference type="ARBA" id="ARBA00004922"/>
    </source>
</evidence>
<reference evidence="12 13" key="1">
    <citation type="journal article" date="2009" name="Nature">
        <title>Evolution of pathogenicity and sexual reproduction in eight Candida genomes.</title>
        <authorList>
            <person name="Butler G."/>
            <person name="Rasmussen M.D."/>
            <person name="Lin M.F."/>
            <person name="Santos M.A."/>
            <person name="Sakthikumar S."/>
            <person name="Munro C.A."/>
            <person name="Rheinbay E."/>
            <person name="Grabherr M."/>
            <person name="Forche A."/>
            <person name="Reedy J.L."/>
            <person name="Agrafioti I."/>
            <person name="Arnaud M.B."/>
            <person name="Bates S."/>
            <person name="Brown A.J."/>
            <person name="Brunke S."/>
            <person name="Costanzo M.C."/>
            <person name="Fitzpatrick D.A."/>
            <person name="de Groot P.W."/>
            <person name="Harris D."/>
            <person name="Hoyer L.L."/>
            <person name="Hube B."/>
            <person name="Klis F.M."/>
            <person name="Kodira C."/>
            <person name="Lennard N."/>
            <person name="Logue M.E."/>
            <person name="Martin R."/>
            <person name="Neiman A.M."/>
            <person name="Nikolaou E."/>
            <person name="Quail M.A."/>
            <person name="Quinn J."/>
            <person name="Santos M.C."/>
            <person name="Schmitzberger F.F."/>
            <person name="Sherlock G."/>
            <person name="Shah P."/>
            <person name="Silverstein K.A."/>
            <person name="Skrzypek M.S."/>
            <person name="Soll D."/>
            <person name="Staggs R."/>
            <person name="Stansfield I."/>
            <person name="Stumpf M.P."/>
            <person name="Sudbery P.E."/>
            <person name="Srikantha T."/>
            <person name="Zeng Q."/>
            <person name="Berman J."/>
            <person name="Berriman M."/>
            <person name="Heitman J."/>
            <person name="Gow N.A."/>
            <person name="Lorenz M.C."/>
            <person name="Birren B.W."/>
            <person name="Kellis M."/>
            <person name="Cuomo C.A."/>
        </authorList>
    </citation>
    <scope>NUCLEOTIDE SEQUENCE [LARGE SCALE GENOMIC DNA]</scope>
    <source>
        <strain evidence="13">ATCC 11503 / BCRC 21390 / CBS 2605 / JCM 1781 / NBRC 1676 / NRRL YB-4239</strain>
    </source>
</reference>
<feature type="transmembrane region" description="Helical" evidence="10">
    <location>
        <begin position="108"/>
        <end position="129"/>
    </location>
</feature>
<keyword evidence="7 10" id="KW-0472">Membrane</keyword>
<organism evidence="12 13">
    <name type="scientific">Lodderomyces elongisporus (strain ATCC 11503 / CBS 2605 / JCM 1781 / NBRC 1676 / NRRL YB-4239)</name>
    <name type="common">Yeast</name>
    <name type="synonym">Saccharomyces elongisporus</name>
    <dbReference type="NCBI Taxonomy" id="379508"/>
    <lineage>
        <taxon>Eukaryota</taxon>
        <taxon>Fungi</taxon>
        <taxon>Dikarya</taxon>
        <taxon>Ascomycota</taxon>
        <taxon>Saccharomycotina</taxon>
        <taxon>Pichiomycetes</taxon>
        <taxon>Debaryomycetaceae</taxon>
        <taxon>Candida/Lodderomyces clade</taxon>
        <taxon>Lodderomyces</taxon>
    </lineage>
</organism>
<dbReference type="PANTHER" id="PTHR13117:SF5">
    <property type="entry name" value="PROTEIN RFT1 HOMOLOG"/>
    <property type="match status" value="1"/>
</dbReference>
<dbReference type="Proteomes" id="UP000001996">
    <property type="component" value="Unassembled WGS sequence"/>
</dbReference>
<dbReference type="GO" id="GO:0005789">
    <property type="term" value="C:endoplasmic reticulum membrane"/>
    <property type="evidence" value="ECO:0007669"/>
    <property type="project" value="UniProtKB-SubCell"/>
</dbReference>
<gene>
    <name evidence="12" type="ORF">LELG_03334</name>
</gene>
<proteinExistence type="inferred from homology"/>
<evidence type="ECO:0000313" key="13">
    <source>
        <dbReference type="Proteomes" id="UP000001996"/>
    </source>
</evidence>
<dbReference type="HOGENOM" id="CLU_023360_3_0_1"/>
<dbReference type="EMBL" id="CH981527">
    <property type="protein sequence ID" value="EDK45155.1"/>
    <property type="molecule type" value="Genomic_DNA"/>
</dbReference>
<dbReference type="STRING" id="379508.A5E147"/>
<feature type="transmembrane region" description="Helical" evidence="10">
    <location>
        <begin position="428"/>
        <end position="448"/>
    </location>
</feature>
<keyword evidence="10" id="KW-0813">Transport</keyword>
<dbReference type="eggNOG" id="KOG2864">
    <property type="taxonomic scope" value="Eukaryota"/>
</dbReference>
<dbReference type="FunCoup" id="A5E147">
    <property type="interactions" value="666"/>
</dbReference>
<dbReference type="InParanoid" id="A5E147"/>
<comment type="similarity">
    <text evidence="3 10">Belongs to the RFT1 family.</text>
</comment>
<dbReference type="GeneID" id="5232380"/>
<evidence type="ECO:0000256" key="7">
    <source>
        <dbReference type="ARBA" id="ARBA00023136"/>
    </source>
</evidence>
<keyword evidence="13" id="KW-1185">Reference proteome</keyword>
<dbReference type="Pfam" id="PF04506">
    <property type="entry name" value="Rft-1"/>
    <property type="match status" value="1"/>
</dbReference>
<comment type="pathway">
    <text evidence="2">Protein modification; protein glycosylation.</text>
</comment>
<accession>A5E147</accession>
<feature type="transmembrane region" description="Helical" evidence="10">
    <location>
        <begin position="487"/>
        <end position="509"/>
    </location>
</feature>
<evidence type="ECO:0000256" key="3">
    <source>
        <dbReference type="ARBA" id="ARBA00010288"/>
    </source>
</evidence>
<feature type="transmembrane region" description="Helical" evidence="10">
    <location>
        <begin position="37"/>
        <end position="59"/>
    </location>
</feature>
<keyword evidence="5 10" id="KW-0256">Endoplasmic reticulum</keyword>
<feature type="transmembrane region" description="Helical" evidence="10">
    <location>
        <begin position="215"/>
        <end position="236"/>
    </location>
</feature>
<protein>
    <recommendedName>
        <fullName evidence="8 10">Man(5)GlcNAc(2)-PP-dolichol translocation protein RFT1</fullName>
    </recommendedName>
</protein>
<dbReference type="OMA" id="WPGKLFG"/>
<feature type="compositionally biased region" description="Low complexity" evidence="11">
    <location>
        <begin position="8"/>
        <end position="19"/>
    </location>
</feature>
<evidence type="ECO:0000256" key="4">
    <source>
        <dbReference type="ARBA" id="ARBA00022692"/>
    </source>
</evidence>
<evidence type="ECO:0000256" key="11">
    <source>
        <dbReference type="SAM" id="MobiDB-lite"/>
    </source>
</evidence>
<evidence type="ECO:0000256" key="6">
    <source>
        <dbReference type="ARBA" id="ARBA00022989"/>
    </source>
</evidence>